<name>N6TN71_DENPD</name>
<evidence type="ECO:0000313" key="6">
    <source>
        <dbReference type="EMBL" id="ENN81944.1"/>
    </source>
</evidence>
<feature type="non-terminal residue" evidence="6">
    <location>
        <position position="1"/>
    </location>
</feature>
<dbReference type="OrthoDB" id="8196774at2759"/>
<dbReference type="AlphaFoldDB" id="N6TN71"/>
<keyword evidence="3" id="KW-0862">Zinc</keyword>
<dbReference type="EMBL" id="KB739998">
    <property type="protein sequence ID" value="ENN81944.1"/>
    <property type="molecule type" value="Genomic_DNA"/>
</dbReference>
<evidence type="ECO:0000259" key="5">
    <source>
        <dbReference type="Pfam" id="PF05485"/>
    </source>
</evidence>
<evidence type="ECO:0000256" key="3">
    <source>
        <dbReference type="ARBA" id="ARBA00022833"/>
    </source>
</evidence>
<dbReference type="HOGENOM" id="CLU_907848_0_0_1"/>
<reference evidence="6" key="1">
    <citation type="journal article" date="2013" name="Genome Biol.">
        <title>Draft genome of the mountain pine beetle, Dendroctonus ponderosae Hopkins, a major forest pest.</title>
        <authorList>
            <person name="Keeling C.I."/>
            <person name="Yuen M.M."/>
            <person name="Liao N.Y."/>
            <person name="Docking T.R."/>
            <person name="Chan S.K."/>
            <person name="Taylor G.A."/>
            <person name="Palmquist D.L."/>
            <person name="Jackman S.D."/>
            <person name="Nguyen A."/>
            <person name="Li M."/>
            <person name="Henderson H."/>
            <person name="Janes J.K."/>
            <person name="Zhao Y."/>
            <person name="Pandoh P."/>
            <person name="Moore R."/>
            <person name="Sperling F.A."/>
            <person name="Huber D.P."/>
            <person name="Birol I."/>
            <person name="Jones S.J."/>
            <person name="Bohlmann J."/>
        </authorList>
    </citation>
    <scope>NUCLEOTIDE SEQUENCE</scope>
</reference>
<protein>
    <recommendedName>
        <fullName evidence="5">THAP-type domain-containing protein</fullName>
    </recommendedName>
</protein>
<dbReference type="GO" id="GO:0003677">
    <property type="term" value="F:DNA binding"/>
    <property type="evidence" value="ECO:0007669"/>
    <property type="project" value="UniProtKB-KW"/>
</dbReference>
<evidence type="ECO:0000256" key="4">
    <source>
        <dbReference type="ARBA" id="ARBA00023125"/>
    </source>
</evidence>
<gene>
    <name evidence="6" type="ORF">YQE_01655</name>
</gene>
<evidence type="ECO:0000256" key="2">
    <source>
        <dbReference type="ARBA" id="ARBA00022771"/>
    </source>
</evidence>
<keyword evidence="4" id="KW-0238">DNA-binding</keyword>
<feature type="domain" description="THAP-type" evidence="5">
    <location>
        <begin position="43"/>
        <end position="99"/>
    </location>
</feature>
<keyword evidence="1" id="KW-0479">Metal-binding</keyword>
<dbReference type="Pfam" id="PF05485">
    <property type="entry name" value="THAP"/>
    <property type="match status" value="1"/>
</dbReference>
<proteinExistence type="predicted"/>
<sequence length="307" mass="35231">VTSVVCGHKCVANESAPNLCFLWFVYKQENNVKMPPVKVKGSCCVPHCPNVRGVSKKQFFKVGANLENRQKWMIGKTVIPKSQIVHCCEDHFDLPNDAVNYIRCKYTPGTRLKIRPKILPHRKLPVNVCRLCLDIIYNDDITVDISAKHGYENAKIVAALLPEIDFSLTIEPVACLKCFEPLQKYYKLKQNVLKSEIVVVNCIKSIVKRSPRRLLDKCEIDLFDEYNEIKEFVEKEKEKRKLVEVNRDFHVEGEKPHKDHEEILIQDMDAVGESANQSFSAESSMDMQYVTTSNNAEESANSFEMFE</sequence>
<dbReference type="GO" id="GO:0008270">
    <property type="term" value="F:zinc ion binding"/>
    <property type="evidence" value="ECO:0007669"/>
    <property type="project" value="UniProtKB-KW"/>
</dbReference>
<keyword evidence="2" id="KW-0863">Zinc-finger</keyword>
<dbReference type="InterPro" id="IPR006612">
    <property type="entry name" value="THAP_Znf"/>
</dbReference>
<evidence type="ECO:0000256" key="1">
    <source>
        <dbReference type="ARBA" id="ARBA00022723"/>
    </source>
</evidence>
<accession>N6TN71</accession>
<organism evidence="6">
    <name type="scientific">Dendroctonus ponderosae</name>
    <name type="common">Mountain pine beetle</name>
    <dbReference type="NCBI Taxonomy" id="77166"/>
    <lineage>
        <taxon>Eukaryota</taxon>
        <taxon>Metazoa</taxon>
        <taxon>Ecdysozoa</taxon>
        <taxon>Arthropoda</taxon>
        <taxon>Hexapoda</taxon>
        <taxon>Insecta</taxon>
        <taxon>Pterygota</taxon>
        <taxon>Neoptera</taxon>
        <taxon>Endopterygota</taxon>
        <taxon>Coleoptera</taxon>
        <taxon>Polyphaga</taxon>
        <taxon>Cucujiformia</taxon>
        <taxon>Curculionidae</taxon>
        <taxon>Scolytinae</taxon>
        <taxon>Dendroctonus</taxon>
    </lineage>
</organism>